<protein>
    <submittedName>
        <fullName evidence="1">Uncharacterized protein</fullName>
    </submittedName>
</protein>
<accession>A0ACC2F5L0</accession>
<dbReference type="Proteomes" id="UP001157502">
    <property type="component" value="Chromosome 34"/>
</dbReference>
<name>A0ACC2F5L0_DALPE</name>
<reference evidence="1" key="1">
    <citation type="submission" date="2021-05" db="EMBL/GenBank/DDBJ databases">
        <authorList>
            <person name="Pan Q."/>
            <person name="Jouanno E."/>
            <person name="Zahm M."/>
            <person name="Klopp C."/>
            <person name="Cabau C."/>
            <person name="Louis A."/>
            <person name="Berthelot C."/>
            <person name="Parey E."/>
            <person name="Roest Crollius H."/>
            <person name="Montfort J."/>
            <person name="Robinson-Rechavi M."/>
            <person name="Bouchez O."/>
            <person name="Lampietro C."/>
            <person name="Lopez Roques C."/>
            <person name="Donnadieu C."/>
            <person name="Postlethwait J."/>
            <person name="Bobe J."/>
            <person name="Dillon D."/>
            <person name="Chandos A."/>
            <person name="von Hippel F."/>
            <person name="Guiguen Y."/>
        </authorList>
    </citation>
    <scope>NUCLEOTIDE SEQUENCE</scope>
    <source>
        <strain evidence="1">YG-Jan2019</strain>
    </source>
</reference>
<organism evidence="1 2">
    <name type="scientific">Dallia pectoralis</name>
    <name type="common">Alaska blackfish</name>
    <dbReference type="NCBI Taxonomy" id="75939"/>
    <lineage>
        <taxon>Eukaryota</taxon>
        <taxon>Metazoa</taxon>
        <taxon>Chordata</taxon>
        <taxon>Craniata</taxon>
        <taxon>Vertebrata</taxon>
        <taxon>Euteleostomi</taxon>
        <taxon>Actinopterygii</taxon>
        <taxon>Neopterygii</taxon>
        <taxon>Teleostei</taxon>
        <taxon>Protacanthopterygii</taxon>
        <taxon>Esociformes</taxon>
        <taxon>Umbridae</taxon>
        <taxon>Dallia</taxon>
    </lineage>
</organism>
<dbReference type="EMBL" id="CM055761">
    <property type="protein sequence ID" value="KAJ7986652.1"/>
    <property type="molecule type" value="Genomic_DNA"/>
</dbReference>
<sequence>MPSVLYRVQIGHQSPTSNSLYLGPGNVRLYLHLSRMPSLTKDQDLASYQGLGRLAEVAPCLGCCRSIDRCHSSPLIRYDQPEDADPRMVGSGVAGVWGSEDTFDRPVELVAPDTILTAKCRIGPVRWAIEDTIQEGLQSKPPRLKHQKEGCLFPHPFDPSFWNGATPL</sequence>
<comment type="caution">
    <text evidence="1">The sequence shown here is derived from an EMBL/GenBank/DDBJ whole genome shotgun (WGS) entry which is preliminary data.</text>
</comment>
<evidence type="ECO:0000313" key="2">
    <source>
        <dbReference type="Proteomes" id="UP001157502"/>
    </source>
</evidence>
<proteinExistence type="predicted"/>
<keyword evidence="2" id="KW-1185">Reference proteome</keyword>
<gene>
    <name evidence="1" type="ORF">DPEC_G00342110</name>
</gene>
<evidence type="ECO:0000313" key="1">
    <source>
        <dbReference type="EMBL" id="KAJ7986652.1"/>
    </source>
</evidence>